<feature type="compositionally biased region" description="Low complexity" evidence="1">
    <location>
        <begin position="197"/>
        <end position="208"/>
    </location>
</feature>
<keyword evidence="3" id="KW-1185">Reference proteome</keyword>
<organism evidence="2 3">
    <name type="scientific">Caligus rogercresseyi</name>
    <name type="common">Sea louse</name>
    <dbReference type="NCBI Taxonomy" id="217165"/>
    <lineage>
        <taxon>Eukaryota</taxon>
        <taxon>Metazoa</taxon>
        <taxon>Ecdysozoa</taxon>
        <taxon>Arthropoda</taxon>
        <taxon>Crustacea</taxon>
        <taxon>Multicrustacea</taxon>
        <taxon>Hexanauplia</taxon>
        <taxon>Copepoda</taxon>
        <taxon>Siphonostomatoida</taxon>
        <taxon>Caligidae</taxon>
        <taxon>Caligus</taxon>
    </lineage>
</organism>
<evidence type="ECO:0000313" key="3">
    <source>
        <dbReference type="Proteomes" id="UP000595437"/>
    </source>
</evidence>
<gene>
    <name evidence="2" type="ORF">FKW44_020925</name>
</gene>
<protein>
    <submittedName>
        <fullName evidence="2">Uncharacterized protein</fullName>
    </submittedName>
</protein>
<evidence type="ECO:0000256" key="1">
    <source>
        <dbReference type="SAM" id="MobiDB-lite"/>
    </source>
</evidence>
<feature type="compositionally biased region" description="Polar residues" evidence="1">
    <location>
        <begin position="9"/>
        <end position="18"/>
    </location>
</feature>
<dbReference type="OrthoDB" id="6369083at2759"/>
<feature type="region of interest" description="Disordered" evidence="1">
    <location>
        <begin position="81"/>
        <end position="107"/>
    </location>
</feature>
<feature type="compositionally biased region" description="Low complexity" evidence="1">
    <location>
        <begin position="158"/>
        <end position="185"/>
    </location>
</feature>
<accession>A0A7T8JVR9</accession>
<evidence type="ECO:0000313" key="2">
    <source>
        <dbReference type="EMBL" id="QQP35966.1"/>
    </source>
</evidence>
<name>A0A7T8JVR9_CALRO</name>
<feature type="region of interest" description="Disordered" evidence="1">
    <location>
        <begin position="143"/>
        <end position="229"/>
    </location>
</feature>
<proteinExistence type="predicted"/>
<sequence length="229" mass="24976">MYYPDRSGSLHSRSQSMPESAYYSRARSRRNIVSMMGPNLRLREPLTVDCSVEYDLGASARVPKGSAPLLIIHPAYVTRSPPPSAAAPSNNHHRCPQQVRSAPPVTRHASFVSRYPHQHSYEETDFRASMPDIRVIPGGMMMTTTTKGRLLPDSGIPSNNSSLSSRESSSLHSSSRSTSSSSSSTGDLNRTIRPDSGFESPLSSSSESGSKKHWRNGVSGRTKDLISVL</sequence>
<dbReference type="AlphaFoldDB" id="A0A7T8JVR9"/>
<dbReference type="EMBL" id="CP045904">
    <property type="protein sequence ID" value="QQP35966.1"/>
    <property type="molecule type" value="Genomic_DNA"/>
</dbReference>
<dbReference type="Proteomes" id="UP000595437">
    <property type="component" value="Chromosome 15"/>
</dbReference>
<feature type="region of interest" description="Disordered" evidence="1">
    <location>
        <begin position="1"/>
        <end position="22"/>
    </location>
</feature>
<reference evidence="3" key="1">
    <citation type="submission" date="2021-01" db="EMBL/GenBank/DDBJ databases">
        <title>Caligus Genome Assembly.</title>
        <authorList>
            <person name="Gallardo-Escarate C."/>
        </authorList>
    </citation>
    <scope>NUCLEOTIDE SEQUENCE [LARGE SCALE GENOMIC DNA]</scope>
</reference>